<reference evidence="6 7" key="1">
    <citation type="submission" date="2023-08" db="EMBL/GenBank/DDBJ databases">
        <title>Black Yeasts Isolated from many extreme environments.</title>
        <authorList>
            <person name="Coleine C."/>
            <person name="Stajich J.E."/>
            <person name="Selbmann L."/>
        </authorList>
    </citation>
    <scope>NUCLEOTIDE SEQUENCE [LARGE SCALE GENOMIC DNA]</scope>
    <source>
        <strain evidence="6 7">CCFEE 6328</strain>
    </source>
</reference>
<evidence type="ECO:0000256" key="1">
    <source>
        <dbReference type="ARBA" id="ARBA00022679"/>
    </source>
</evidence>
<dbReference type="Gene3D" id="1.10.510.10">
    <property type="entry name" value="Transferase(Phosphotransferase) domain 1"/>
    <property type="match status" value="1"/>
</dbReference>
<dbReference type="PROSITE" id="PS50011">
    <property type="entry name" value="PROTEIN_KINASE_DOM"/>
    <property type="match status" value="1"/>
</dbReference>
<evidence type="ECO:0000256" key="3">
    <source>
        <dbReference type="ARBA" id="ARBA00022777"/>
    </source>
</evidence>
<proteinExistence type="predicted"/>
<keyword evidence="3" id="KW-0418">Kinase</keyword>
<evidence type="ECO:0000313" key="7">
    <source>
        <dbReference type="Proteomes" id="UP001345691"/>
    </source>
</evidence>
<evidence type="ECO:0000259" key="5">
    <source>
        <dbReference type="PROSITE" id="PS50011"/>
    </source>
</evidence>
<dbReference type="SMART" id="SM00220">
    <property type="entry name" value="S_TKc"/>
    <property type="match status" value="1"/>
</dbReference>
<dbReference type="PANTHER" id="PTHR44329">
    <property type="entry name" value="SERINE/THREONINE-PROTEIN KINASE TNNI3K-RELATED"/>
    <property type="match status" value="1"/>
</dbReference>
<sequence>MFGGLVSPHSIQTWQSMFGAEDFLESRRFTILSKIVLQLPQEEGRPQQLQEQLELSTGLINETDAEGILRRPKPTTSSVLCDVEQPNSAQQMTLLVYSSGASSFTIRQQREMSDDLTFCGKGYYSTVYRINGTDRVVKCFEGASAAAQCDVETKVYERFTSVSETPPPGILKCYGPHPTIPNSILLEHAVQDNLWEWLWRAREFGQSPDPTVLYRWARQAAEAFAFAHHYGVLHSDIHVINFLLDADSNLKVADWAGASIDGGHSLSRYRRDHTLPGTAHNNISVASEIFAFGMALYNMITIEEPYPGLHHERDKDELKRRLAEKEFPDTTKLIVLGQAIRGCWNLQYKSMEEVLESLIDESNGS</sequence>
<dbReference type="EMBL" id="JAVRRF010000007">
    <property type="protein sequence ID" value="KAK5063399.1"/>
    <property type="molecule type" value="Genomic_DNA"/>
</dbReference>
<name>A0ABR0JFD3_9EURO</name>
<dbReference type="PANTHER" id="PTHR44329:SF288">
    <property type="entry name" value="MITOGEN-ACTIVATED PROTEIN KINASE KINASE KINASE 20"/>
    <property type="match status" value="1"/>
</dbReference>
<dbReference type="SUPFAM" id="SSF56112">
    <property type="entry name" value="Protein kinase-like (PK-like)"/>
    <property type="match status" value="1"/>
</dbReference>
<organism evidence="6 7">
    <name type="scientific">Exophiala sideris</name>
    <dbReference type="NCBI Taxonomy" id="1016849"/>
    <lineage>
        <taxon>Eukaryota</taxon>
        <taxon>Fungi</taxon>
        <taxon>Dikarya</taxon>
        <taxon>Ascomycota</taxon>
        <taxon>Pezizomycotina</taxon>
        <taxon>Eurotiomycetes</taxon>
        <taxon>Chaetothyriomycetidae</taxon>
        <taxon>Chaetothyriales</taxon>
        <taxon>Herpotrichiellaceae</taxon>
        <taxon>Exophiala</taxon>
    </lineage>
</organism>
<evidence type="ECO:0000256" key="4">
    <source>
        <dbReference type="ARBA" id="ARBA00022840"/>
    </source>
</evidence>
<dbReference type="InterPro" id="IPR011009">
    <property type="entry name" value="Kinase-like_dom_sf"/>
</dbReference>
<comment type="caution">
    <text evidence="6">The sequence shown here is derived from an EMBL/GenBank/DDBJ whole genome shotgun (WGS) entry which is preliminary data.</text>
</comment>
<keyword evidence="4" id="KW-0067">ATP-binding</keyword>
<dbReference type="Pfam" id="PF00069">
    <property type="entry name" value="Pkinase"/>
    <property type="match status" value="1"/>
</dbReference>
<dbReference type="InterPro" id="IPR000719">
    <property type="entry name" value="Prot_kinase_dom"/>
</dbReference>
<feature type="domain" description="Protein kinase" evidence="5">
    <location>
        <begin position="113"/>
        <end position="365"/>
    </location>
</feature>
<keyword evidence="7" id="KW-1185">Reference proteome</keyword>
<evidence type="ECO:0000313" key="6">
    <source>
        <dbReference type="EMBL" id="KAK5063399.1"/>
    </source>
</evidence>
<dbReference type="Proteomes" id="UP001345691">
    <property type="component" value="Unassembled WGS sequence"/>
</dbReference>
<gene>
    <name evidence="6" type="ORF">LTR69_004105</name>
</gene>
<keyword evidence="1" id="KW-0808">Transferase</keyword>
<protein>
    <recommendedName>
        <fullName evidence="5">Protein kinase domain-containing protein</fullName>
    </recommendedName>
</protein>
<keyword evidence="2" id="KW-0547">Nucleotide-binding</keyword>
<dbReference type="InterPro" id="IPR051681">
    <property type="entry name" value="Ser/Thr_Kinases-Pseudokinases"/>
</dbReference>
<evidence type="ECO:0000256" key="2">
    <source>
        <dbReference type="ARBA" id="ARBA00022741"/>
    </source>
</evidence>
<accession>A0ABR0JFD3</accession>